<evidence type="ECO:0000313" key="2">
    <source>
        <dbReference type="EMBL" id="CAE7325068.1"/>
    </source>
</evidence>
<reference evidence="2" key="1">
    <citation type="submission" date="2021-02" db="EMBL/GenBank/DDBJ databases">
        <authorList>
            <person name="Dougan E. K."/>
            <person name="Rhodes N."/>
            <person name="Thang M."/>
            <person name="Chan C."/>
        </authorList>
    </citation>
    <scope>NUCLEOTIDE SEQUENCE</scope>
</reference>
<proteinExistence type="predicted"/>
<keyword evidence="3" id="KW-1185">Reference proteome</keyword>
<dbReference type="Proteomes" id="UP000604046">
    <property type="component" value="Unassembled WGS sequence"/>
</dbReference>
<accession>A0A812NVU9</accession>
<organism evidence="2 3">
    <name type="scientific">Symbiodinium natans</name>
    <dbReference type="NCBI Taxonomy" id="878477"/>
    <lineage>
        <taxon>Eukaryota</taxon>
        <taxon>Sar</taxon>
        <taxon>Alveolata</taxon>
        <taxon>Dinophyceae</taxon>
        <taxon>Suessiales</taxon>
        <taxon>Symbiodiniaceae</taxon>
        <taxon>Symbiodinium</taxon>
    </lineage>
</organism>
<name>A0A812NVU9_9DINO</name>
<comment type="caution">
    <text evidence="2">The sequence shown here is derived from an EMBL/GenBank/DDBJ whole genome shotgun (WGS) entry which is preliminary data.</text>
</comment>
<protein>
    <submittedName>
        <fullName evidence="2">Uncharacterized protein</fullName>
    </submittedName>
</protein>
<dbReference type="AlphaFoldDB" id="A0A812NVU9"/>
<feature type="compositionally biased region" description="Basic and acidic residues" evidence="1">
    <location>
        <begin position="147"/>
        <end position="182"/>
    </location>
</feature>
<dbReference type="OrthoDB" id="10676341at2759"/>
<gene>
    <name evidence="2" type="ORF">SNAT2548_LOCUS17017</name>
</gene>
<dbReference type="EMBL" id="CAJNDS010002099">
    <property type="protein sequence ID" value="CAE7325068.1"/>
    <property type="molecule type" value="Genomic_DNA"/>
</dbReference>
<sequence length="300" mass="33716">MKRYDGRTWYHFYGLGQPPGGAKEVDWSTFWFTYEAPSPRDDSSPPPLAADASDACGPPTQPRHQHGPLPMSCFEDGRECIVRDDNNSIMIHSLDYELIKSQAAQGIIGSKFMLDSESFSVFSGPYPFDNPPSLSEPADGPAPGNRAADDGRTDADTDLRGLLSDKGDAHEPRRSAFRDPAHRTSSFAPLPAADRLPPCPRLCIPEPPDRRYRGCTIVPSICLPDTFRIAQEDTRLLYMDHNRRLRCARPCSTQPFCPWGLVCAQNVDEPDADRHDRHQCSRCHEFDRHRESPWGHFARP</sequence>
<feature type="region of interest" description="Disordered" evidence="1">
    <location>
        <begin position="38"/>
        <end position="70"/>
    </location>
</feature>
<evidence type="ECO:0000313" key="3">
    <source>
        <dbReference type="Proteomes" id="UP000604046"/>
    </source>
</evidence>
<feature type="region of interest" description="Disordered" evidence="1">
    <location>
        <begin position="125"/>
        <end position="184"/>
    </location>
</feature>
<evidence type="ECO:0000256" key="1">
    <source>
        <dbReference type="SAM" id="MobiDB-lite"/>
    </source>
</evidence>